<keyword evidence="2" id="KW-0812">Transmembrane</keyword>
<evidence type="ECO:0000313" key="4">
    <source>
        <dbReference type="Proteomes" id="UP000324832"/>
    </source>
</evidence>
<dbReference type="EMBL" id="FZQP02002137">
    <property type="protein sequence ID" value="VVC94846.1"/>
    <property type="molecule type" value="Genomic_DNA"/>
</dbReference>
<evidence type="ECO:0000313" key="3">
    <source>
        <dbReference type="EMBL" id="VVC94846.1"/>
    </source>
</evidence>
<evidence type="ECO:0000256" key="2">
    <source>
        <dbReference type="SAM" id="Phobius"/>
    </source>
</evidence>
<protein>
    <submittedName>
        <fullName evidence="3">Uncharacterized protein</fullName>
    </submittedName>
</protein>
<dbReference type="Proteomes" id="UP000324832">
    <property type="component" value="Unassembled WGS sequence"/>
</dbReference>
<sequence length="206" mass="23001">MNDRLNTPISNNDLSLPPTPSGERRSPGPYIYRNGDVKSLNSYRLPLNDMRGGATPRKRSVVTMDAQSIRSVETHAPPPTSPEDNARLSKYVFAFCLVGIGFLYQIFLLYDINRYKIIALKNQKTKEVHDTKLSEYFRKQDEEYATTGELGDRTPEGNKAIGFPTPVLLPLNHDYCFSSGRHSGSFYLKLGAAGNNGPTTITLIEI</sequence>
<keyword evidence="2" id="KW-0472">Membrane</keyword>
<reference evidence="3 4" key="1">
    <citation type="submission" date="2017-07" db="EMBL/GenBank/DDBJ databases">
        <authorList>
            <person name="Talla V."/>
            <person name="Backstrom N."/>
        </authorList>
    </citation>
    <scope>NUCLEOTIDE SEQUENCE [LARGE SCALE GENOMIC DNA]</scope>
</reference>
<feature type="compositionally biased region" description="Polar residues" evidence="1">
    <location>
        <begin position="1"/>
        <end position="14"/>
    </location>
</feature>
<evidence type="ECO:0000256" key="1">
    <source>
        <dbReference type="SAM" id="MobiDB-lite"/>
    </source>
</evidence>
<proteinExistence type="predicted"/>
<keyword evidence="2" id="KW-1133">Transmembrane helix</keyword>
<feature type="region of interest" description="Disordered" evidence="1">
    <location>
        <begin position="1"/>
        <end position="35"/>
    </location>
</feature>
<accession>A0A5E4QCQ5</accession>
<organism evidence="3 4">
    <name type="scientific">Leptidea sinapis</name>
    <dbReference type="NCBI Taxonomy" id="189913"/>
    <lineage>
        <taxon>Eukaryota</taxon>
        <taxon>Metazoa</taxon>
        <taxon>Ecdysozoa</taxon>
        <taxon>Arthropoda</taxon>
        <taxon>Hexapoda</taxon>
        <taxon>Insecta</taxon>
        <taxon>Pterygota</taxon>
        <taxon>Neoptera</taxon>
        <taxon>Endopterygota</taxon>
        <taxon>Lepidoptera</taxon>
        <taxon>Glossata</taxon>
        <taxon>Ditrysia</taxon>
        <taxon>Papilionoidea</taxon>
        <taxon>Pieridae</taxon>
        <taxon>Dismorphiinae</taxon>
        <taxon>Leptidea</taxon>
    </lineage>
</organism>
<name>A0A5E4QCQ5_9NEOP</name>
<keyword evidence="4" id="KW-1185">Reference proteome</keyword>
<feature type="transmembrane region" description="Helical" evidence="2">
    <location>
        <begin position="91"/>
        <end position="110"/>
    </location>
</feature>
<dbReference type="AlphaFoldDB" id="A0A5E4QCQ5"/>
<feature type="region of interest" description="Disordered" evidence="1">
    <location>
        <begin position="48"/>
        <end position="83"/>
    </location>
</feature>
<gene>
    <name evidence="3" type="ORF">LSINAPIS_LOCUS6702</name>
</gene>